<comment type="caution">
    <text evidence="1">The sequence shown here is derived from an EMBL/GenBank/DDBJ whole genome shotgun (WGS) entry which is preliminary data.</text>
</comment>
<dbReference type="EMBL" id="JBBKAR010000007">
    <property type="protein sequence ID" value="MEJ8302913.1"/>
    <property type="molecule type" value="Genomic_DNA"/>
</dbReference>
<gene>
    <name evidence="1" type="ORF">WKI47_03180</name>
</gene>
<name>A0ACC6P7W4_9BACL</name>
<dbReference type="Proteomes" id="UP001380953">
    <property type="component" value="Unassembled WGS sequence"/>
</dbReference>
<evidence type="ECO:0000313" key="1">
    <source>
        <dbReference type="EMBL" id="MEJ8302913.1"/>
    </source>
</evidence>
<reference evidence="1" key="1">
    <citation type="submission" date="2024-03" db="EMBL/GenBank/DDBJ databases">
        <title>Whole genome sequecning of epiphytes from Marcgravia umbellata leaves.</title>
        <authorList>
            <person name="Kumar G."/>
            <person name="Savka M.A."/>
        </authorList>
    </citation>
    <scope>NUCLEOTIDE SEQUENCE</scope>
    <source>
        <strain evidence="1">RIT_BL5</strain>
    </source>
</reference>
<evidence type="ECO:0000313" key="2">
    <source>
        <dbReference type="Proteomes" id="UP001380953"/>
    </source>
</evidence>
<keyword evidence="2" id="KW-1185">Reference proteome</keyword>
<sequence>MGVQTSGEERISVQHDRMAYWGFVGLAVAVAACWFFNVAYYREAQLEHPVFLDHYIEAESGSGVVFYLYVLENRSETNRIERIRIPELEDAQVSRSWNDSYRYQDLAHFEVFLDQEMASELYFENWEHAETPIMIGQVEVMYTDGSVSTENIGEIRLYPRLYNTDKPLSAQDKIMEAQRGQSTVVAQENLKITGVDYNEASRLGNRLELYWGQGSEVGEWDFERPEEDRIIGKPIHEVQFPMELKLGEDVTVRYRFRDVTAQDWSKVYQLLPRFRVETKKEIIQARPITIQYSPAPTEDEVRQFVEERRNRP</sequence>
<accession>A0ACC6P7W4</accession>
<organism evidence="1 2">
    <name type="scientific">Saccharibacillus sacchari</name>
    <dbReference type="NCBI Taxonomy" id="456493"/>
    <lineage>
        <taxon>Bacteria</taxon>
        <taxon>Bacillati</taxon>
        <taxon>Bacillota</taxon>
        <taxon>Bacilli</taxon>
        <taxon>Bacillales</taxon>
        <taxon>Paenibacillaceae</taxon>
        <taxon>Saccharibacillus</taxon>
    </lineage>
</organism>
<proteinExistence type="predicted"/>
<protein>
    <submittedName>
        <fullName evidence="1">Uncharacterized protein</fullName>
    </submittedName>
</protein>